<dbReference type="EMBL" id="CACVAX010000039">
    <property type="protein sequence ID" value="CAA6813181.1"/>
    <property type="molecule type" value="Genomic_DNA"/>
</dbReference>
<keyword evidence="6 12" id="KW-0456">Lyase</keyword>
<feature type="binding site" evidence="12">
    <location>
        <begin position="260"/>
        <end position="263"/>
    </location>
    <ligand>
        <name>pyridoxal 5'-phosphate</name>
        <dbReference type="ChEBI" id="CHEBI:597326"/>
    </ligand>
</feature>
<evidence type="ECO:0000259" key="16">
    <source>
        <dbReference type="Pfam" id="PF02784"/>
    </source>
</evidence>
<dbReference type="InterPro" id="IPR029066">
    <property type="entry name" value="PLP-binding_barrel"/>
</dbReference>
<dbReference type="SUPFAM" id="SSF50621">
    <property type="entry name" value="Alanine racemase C-terminal domain-like"/>
    <property type="match status" value="1"/>
</dbReference>
<feature type="binding site" evidence="12">
    <location>
        <position position="357"/>
    </location>
    <ligand>
        <name>pyridoxal 5'-phosphate</name>
        <dbReference type="ChEBI" id="CHEBI:597326"/>
    </ligand>
</feature>
<name>A0A6S6TCW3_9BACT</name>
<evidence type="ECO:0000256" key="1">
    <source>
        <dbReference type="ARBA" id="ARBA00001933"/>
    </source>
</evidence>
<dbReference type="Gene3D" id="3.20.20.10">
    <property type="entry name" value="Alanine racemase"/>
    <property type="match status" value="1"/>
</dbReference>
<gene>
    <name evidence="12" type="primary">lysA</name>
    <name evidence="17" type="ORF">HELGO_WM6492</name>
</gene>
<evidence type="ECO:0000256" key="7">
    <source>
        <dbReference type="ARBA" id="ARBA00050464"/>
    </source>
</evidence>
<dbReference type="UniPathway" id="UPA00034">
    <property type="reaction ID" value="UER00027"/>
</dbReference>
<dbReference type="HAMAP" id="MF_02120">
    <property type="entry name" value="LysA"/>
    <property type="match status" value="1"/>
</dbReference>
<dbReference type="PRINTS" id="PR01179">
    <property type="entry name" value="ODADCRBXLASE"/>
</dbReference>
<comment type="function">
    <text evidence="12">Specifically catalyzes the decarboxylation of meso-diaminopimelate (meso-DAP) to L-lysine.</text>
</comment>
<dbReference type="GO" id="GO:0009089">
    <property type="term" value="P:lysine biosynthetic process via diaminopimelate"/>
    <property type="evidence" value="ECO:0007669"/>
    <property type="project" value="UniProtKB-UniRule"/>
</dbReference>
<keyword evidence="4 12" id="KW-0663">Pyridoxal phosphate</keyword>
<dbReference type="InterPro" id="IPR009006">
    <property type="entry name" value="Ala_racemase/Decarboxylase_C"/>
</dbReference>
<comment type="catalytic activity">
    <reaction evidence="7 12 14">
        <text>meso-2,6-diaminopimelate + H(+) = L-lysine + CO2</text>
        <dbReference type="Rhea" id="RHEA:15101"/>
        <dbReference type="ChEBI" id="CHEBI:15378"/>
        <dbReference type="ChEBI" id="CHEBI:16526"/>
        <dbReference type="ChEBI" id="CHEBI:32551"/>
        <dbReference type="ChEBI" id="CHEBI:57791"/>
        <dbReference type="EC" id="4.1.1.20"/>
    </reaction>
</comment>
<dbReference type="InterPro" id="IPR002986">
    <property type="entry name" value="DAP_deCOOHase_LysA"/>
</dbReference>
<evidence type="ECO:0000259" key="15">
    <source>
        <dbReference type="Pfam" id="PF00278"/>
    </source>
</evidence>
<feature type="binding site" evidence="12">
    <location>
        <position position="303"/>
    </location>
    <ligand>
        <name>substrate</name>
    </ligand>
</feature>
<dbReference type="InterPro" id="IPR022644">
    <property type="entry name" value="De-COase2_N"/>
</dbReference>
<dbReference type="InterPro" id="IPR022643">
    <property type="entry name" value="De-COase2_C"/>
</dbReference>
<keyword evidence="2 12" id="KW-0028">Amino-acid biosynthesis</keyword>
<dbReference type="EC" id="4.1.1.20" evidence="10 12"/>
<dbReference type="PROSITE" id="PS00878">
    <property type="entry name" value="ODR_DC_2_1"/>
    <property type="match status" value="1"/>
</dbReference>
<dbReference type="FunFam" id="2.40.37.10:FF:000003">
    <property type="entry name" value="Diaminopimelate decarboxylase"/>
    <property type="match status" value="1"/>
</dbReference>
<dbReference type="Gene3D" id="2.40.37.10">
    <property type="entry name" value="Lyase, Ornithine Decarboxylase, Chain A, domain 1"/>
    <property type="match status" value="1"/>
</dbReference>
<keyword evidence="3 12" id="KW-0210">Decarboxylase</keyword>
<feature type="domain" description="Orn/DAP/Arg decarboxylase 2 N-terminal" evidence="16">
    <location>
        <begin position="23"/>
        <end position="267"/>
    </location>
</feature>
<evidence type="ECO:0000256" key="2">
    <source>
        <dbReference type="ARBA" id="ARBA00022605"/>
    </source>
</evidence>
<evidence type="ECO:0000256" key="11">
    <source>
        <dbReference type="ARBA" id="ARBA00074972"/>
    </source>
</evidence>
<reference evidence="17" key="1">
    <citation type="submission" date="2020-01" db="EMBL/GenBank/DDBJ databases">
        <authorList>
            <person name="Meier V. D."/>
            <person name="Meier V D."/>
        </authorList>
    </citation>
    <scope>NUCLEOTIDE SEQUENCE</scope>
    <source>
        <strain evidence="17">HLG_WM_MAG_04</strain>
    </source>
</reference>
<dbReference type="GO" id="GO:0008836">
    <property type="term" value="F:diaminopimelate decarboxylase activity"/>
    <property type="evidence" value="ECO:0007669"/>
    <property type="project" value="UniProtKB-UniRule"/>
</dbReference>
<comment type="pathway">
    <text evidence="8 12 14">Amino-acid biosynthesis; L-lysine biosynthesis via DAP pathway; L-lysine from DL-2,6-diaminopimelate: step 1/1.</text>
</comment>
<feature type="domain" description="Orn/DAP/Arg decarboxylase 2 C-terminal" evidence="15">
    <location>
        <begin position="17"/>
        <end position="355"/>
    </location>
</feature>
<dbReference type="InterPro" id="IPR022657">
    <property type="entry name" value="De-COase2_CS"/>
</dbReference>
<dbReference type="PANTHER" id="PTHR43727:SF2">
    <property type="entry name" value="GROUP IV DECARBOXYLASE"/>
    <property type="match status" value="1"/>
</dbReference>
<feature type="binding site" evidence="12">
    <location>
        <position position="329"/>
    </location>
    <ligand>
        <name>substrate</name>
    </ligand>
</feature>
<evidence type="ECO:0000256" key="8">
    <source>
        <dbReference type="ARBA" id="ARBA00060643"/>
    </source>
</evidence>
<dbReference type="Pfam" id="PF02784">
    <property type="entry name" value="Orn_Arg_deC_N"/>
    <property type="match status" value="1"/>
</dbReference>
<evidence type="ECO:0000256" key="4">
    <source>
        <dbReference type="ARBA" id="ARBA00022898"/>
    </source>
</evidence>
<evidence type="ECO:0000256" key="3">
    <source>
        <dbReference type="ARBA" id="ARBA00022793"/>
    </source>
</evidence>
<dbReference type="NCBIfam" id="TIGR01048">
    <property type="entry name" value="lysA"/>
    <property type="match status" value="1"/>
</dbReference>
<dbReference type="AlphaFoldDB" id="A0A6S6TCW3"/>
<evidence type="ECO:0000256" key="14">
    <source>
        <dbReference type="RuleBase" id="RU003738"/>
    </source>
</evidence>
<dbReference type="FunFam" id="3.20.20.10:FF:000003">
    <property type="entry name" value="Diaminopimelate decarboxylase"/>
    <property type="match status" value="1"/>
</dbReference>
<feature type="binding site" evidence="12">
    <location>
        <position position="357"/>
    </location>
    <ligand>
        <name>substrate</name>
    </ligand>
</feature>
<feature type="binding site" evidence="12">
    <location>
        <position position="299"/>
    </location>
    <ligand>
        <name>substrate</name>
    </ligand>
</feature>
<evidence type="ECO:0000256" key="6">
    <source>
        <dbReference type="ARBA" id="ARBA00023239"/>
    </source>
</evidence>
<evidence type="ECO:0000256" key="5">
    <source>
        <dbReference type="ARBA" id="ARBA00023154"/>
    </source>
</evidence>
<organism evidence="17">
    <name type="scientific">uncultured Sulfurovum sp</name>
    <dbReference type="NCBI Taxonomy" id="269237"/>
    <lineage>
        <taxon>Bacteria</taxon>
        <taxon>Pseudomonadati</taxon>
        <taxon>Campylobacterota</taxon>
        <taxon>Epsilonproteobacteria</taxon>
        <taxon>Campylobacterales</taxon>
        <taxon>Sulfurovaceae</taxon>
        <taxon>Sulfurovum</taxon>
        <taxon>environmental samples</taxon>
    </lineage>
</organism>
<evidence type="ECO:0000256" key="13">
    <source>
        <dbReference type="PIRSR" id="PIRSR600183-50"/>
    </source>
</evidence>
<dbReference type="Pfam" id="PF00278">
    <property type="entry name" value="Orn_DAP_Arg_deC"/>
    <property type="match status" value="1"/>
</dbReference>
<dbReference type="PROSITE" id="PS00879">
    <property type="entry name" value="ODR_DC_2_2"/>
    <property type="match status" value="1"/>
</dbReference>
<proteinExistence type="inferred from homology"/>
<feature type="modified residue" description="N6-(pyridoxal phosphate)lysine" evidence="12 13">
    <location>
        <position position="47"/>
    </location>
</feature>
<dbReference type="GO" id="GO:0030170">
    <property type="term" value="F:pyridoxal phosphate binding"/>
    <property type="evidence" value="ECO:0007669"/>
    <property type="project" value="UniProtKB-UniRule"/>
</dbReference>
<dbReference type="SUPFAM" id="SSF51419">
    <property type="entry name" value="PLP-binding barrel"/>
    <property type="match status" value="1"/>
</dbReference>
<feature type="binding site" evidence="12">
    <location>
        <position position="263"/>
    </location>
    <ligand>
        <name>substrate</name>
    </ligand>
</feature>
<dbReference type="PANTHER" id="PTHR43727">
    <property type="entry name" value="DIAMINOPIMELATE DECARBOXYLASE"/>
    <property type="match status" value="1"/>
</dbReference>
<comment type="similarity">
    <text evidence="9 12">Belongs to the Orn/Lys/Arg decarboxylase class-II family. LysA subfamily.</text>
</comment>
<evidence type="ECO:0000256" key="10">
    <source>
        <dbReference type="ARBA" id="ARBA00066427"/>
    </source>
</evidence>
<feature type="binding site" evidence="12">
    <location>
        <position position="226"/>
    </location>
    <ligand>
        <name>pyridoxal 5'-phosphate</name>
        <dbReference type="ChEBI" id="CHEBI:597326"/>
    </ligand>
</feature>
<protein>
    <recommendedName>
        <fullName evidence="11 12">Diaminopimelate decarboxylase</fullName>
        <shortName evidence="12">DAP decarboxylase</shortName>
        <shortName evidence="12">DAPDC</shortName>
        <ecNumber evidence="10 12">4.1.1.20</ecNumber>
    </recommendedName>
</protein>
<dbReference type="InterPro" id="IPR022653">
    <property type="entry name" value="De-COase2_pyr-phos_BS"/>
</dbReference>
<evidence type="ECO:0000313" key="17">
    <source>
        <dbReference type="EMBL" id="CAA6813181.1"/>
    </source>
</evidence>
<dbReference type="InterPro" id="IPR000183">
    <property type="entry name" value="Orn/DAP/Arg_de-COase"/>
</dbReference>
<comment type="subunit">
    <text evidence="12">Homodimer.</text>
</comment>
<comment type="cofactor">
    <cofactor evidence="1 12 13 14">
        <name>pyridoxal 5'-phosphate</name>
        <dbReference type="ChEBI" id="CHEBI:597326"/>
    </cofactor>
</comment>
<feature type="active site" description="Proton donor" evidence="13">
    <location>
        <position position="328"/>
    </location>
</feature>
<dbReference type="PRINTS" id="PR01181">
    <property type="entry name" value="DAPDCRBXLASE"/>
</dbReference>
<accession>A0A6S6TCW3</accession>
<sequence length="406" mass="44789">MSVDIQTLVEKYNTPLYVYDFNNITNRYDELKDAFGGKKSLVAYAVKSNSNLAVIRHLANLGAGADCVSIGEVRRALQAGVKKYKIIFSGVGKKDSEIREALEEEILLINLESEAEMKRVEMIAKELNIEARISIRVNPNVDPKTHPYISTGLHENKFGVSLDSAKRMYIYAKKSDNLSPVGIHFHIGSQLTELAPIREACGIVADLVRSLDAIGIDIKFFDVGGGIGVVYDNEVTIAPADYAAAILSQIKGLDVTILSEPGRYMMANSGIFLTKVLYEKVNGDKRFVIVDGAMNDLLRPSLYNAYHKIEAVQKEGEKSKADIVGPVCESGDFLGKDVLLPLMEHNDILVVHSAGAYGFTMSSNYNTRGRAAEVAVFDGEAHLIRERETFEDQIRLEASCDTSWQN</sequence>
<keyword evidence="5 12" id="KW-0457">Lysine biosynthesis</keyword>
<evidence type="ECO:0000256" key="12">
    <source>
        <dbReference type="HAMAP-Rule" id="MF_02120"/>
    </source>
</evidence>
<evidence type="ECO:0000256" key="9">
    <source>
        <dbReference type="ARBA" id="ARBA00060983"/>
    </source>
</evidence>
<dbReference type="CDD" id="cd06828">
    <property type="entry name" value="PLPDE_III_DapDC"/>
    <property type="match status" value="1"/>
</dbReference>